<dbReference type="AlphaFoldDB" id="A0A7J7JQC0"/>
<dbReference type="OrthoDB" id="10255512at2759"/>
<keyword evidence="2" id="KW-0812">Transmembrane</keyword>
<dbReference type="InterPro" id="IPR016187">
    <property type="entry name" value="CTDL_fold"/>
</dbReference>
<dbReference type="Proteomes" id="UP000593567">
    <property type="component" value="Unassembled WGS sequence"/>
</dbReference>
<gene>
    <name evidence="4" type="ORF">EB796_013140</name>
</gene>
<dbReference type="Gene3D" id="3.10.100.10">
    <property type="entry name" value="Mannose-Binding Protein A, subunit A"/>
    <property type="match status" value="1"/>
</dbReference>
<dbReference type="InterPro" id="IPR018378">
    <property type="entry name" value="C-type_lectin_CS"/>
</dbReference>
<name>A0A7J7JQC0_BUGNE</name>
<dbReference type="SUPFAM" id="SSF56436">
    <property type="entry name" value="C-type lectin-like"/>
    <property type="match status" value="1"/>
</dbReference>
<evidence type="ECO:0000313" key="5">
    <source>
        <dbReference type="Proteomes" id="UP000593567"/>
    </source>
</evidence>
<keyword evidence="2" id="KW-1133">Transmembrane helix</keyword>
<dbReference type="Pfam" id="PF00059">
    <property type="entry name" value="Lectin_C"/>
    <property type="match status" value="1"/>
</dbReference>
<evidence type="ECO:0000256" key="1">
    <source>
        <dbReference type="ARBA" id="ARBA00023157"/>
    </source>
</evidence>
<feature type="domain" description="C-type lectin" evidence="3">
    <location>
        <begin position="79"/>
        <end position="198"/>
    </location>
</feature>
<evidence type="ECO:0000256" key="2">
    <source>
        <dbReference type="SAM" id="Phobius"/>
    </source>
</evidence>
<dbReference type="InterPro" id="IPR016186">
    <property type="entry name" value="C-type_lectin-like/link_sf"/>
</dbReference>
<evidence type="ECO:0000259" key="3">
    <source>
        <dbReference type="PROSITE" id="PS50041"/>
    </source>
</evidence>
<evidence type="ECO:0000313" key="4">
    <source>
        <dbReference type="EMBL" id="KAF6028550.1"/>
    </source>
</evidence>
<dbReference type="PROSITE" id="PS00615">
    <property type="entry name" value="C_TYPE_LECTIN_1"/>
    <property type="match status" value="1"/>
</dbReference>
<proteinExistence type="predicted"/>
<feature type="transmembrane region" description="Helical" evidence="2">
    <location>
        <begin position="16"/>
        <end position="37"/>
    </location>
</feature>
<reference evidence="4" key="1">
    <citation type="submission" date="2020-06" db="EMBL/GenBank/DDBJ databases">
        <title>Draft genome of Bugula neritina, a colonial animal packing powerful symbionts and potential medicines.</title>
        <authorList>
            <person name="Rayko M."/>
        </authorList>
    </citation>
    <scope>NUCLEOTIDE SEQUENCE [LARGE SCALE GENOMIC DNA]</scope>
    <source>
        <strain evidence="4">Kwan_BN1</strain>
    </source>
</reference>
<keyword evidence="1" id="KW-1015">Disulfide bond</keyword>
<dbReference type="CDD" id="cd00037">
    <property type="entry name" value="CLECT"/>
    <property type="match status" value="1"/>
</dbReference>
<keyword evidence="5" id="KW-1185">Reference proteome</keyword>
<comment type="caution">
    <text evidence="4">The sequence shown here is derived from an EMBL/GenBank/DDBJ whole genome shotgun (WGS) entry which is preliminary data.</text>
</comment>
<accession>A0A7J7JQC0</accession>
<sequence length="207" mass="24064">MSQVYYKQDAITVQHAPLILLLKNLISFIIQVTAAILRNMKTHWSTALSLLILTLWCSNSEASYRCPPEYTHYSDMDICLRLSEDTANWAGAKYNCEKNGETLLALDNLRLINWFKTLRAQNPYWAKNDIIWTSGRKVQGEPWKWHGRSVNNIVLGDWDRFQPSGEKRSYQACIVVINAPKYTWDDYGCYSLQRYVCEIPGKDYQLP</sequence>
<protein>
    <recommendedName>
        <fullName evidence="3">C-type lectin domain-containing protein</fullName>
    </recommendedName>
</protein>
<dbReference type="PROSITE" id="PS50041">
    <property type="entry name" value="C_TYPE_LECTIN_2"/>
    <property type="match status" value="1"/>
</dbReference>
<dbReference type="EMBL" id="VXIV02001939">
    <property type="protein sequence ID" value="KAF6028550.1"/>
    <property type="molecule type" value="Genomic_DNA"/>
</dbReference>
<dbReference type="InterPro" id="IPR001304">
    <property type="entry name" value="C-type_lectin-like"/>
</dbReference>
<dbReference type="SMART" id="SM00034">
    <property type="entry name" value="CLECT"/>
    <property type="match status" value="1"/>
</dbReference>
<organism evidence="4 5">
    <name type="scientific">Bugula neritina</name>
    <name type="common">Brown bryozoan</name>
    <name type="synonym">Sertularia neritina</name>
    <dbReference type="NCBI Taxonomy" id="10212"/>
    <lineage>
        <taxon>Eukaryota</taxon>
        <taxon>Metazoa</taxon>
        <taxon>Spiralia</taxon>
        <taxon>Lophotrochozoa</taxon>
        <taxon>Bryozoa</taxon>
        <taxon>Gymnolaemata</taxon>
        <taxon>Cheilostomatida</taxon>
        <taxon>Flustrina</taxon>
        <taxon>Buguloidea</taxon>
        <taxon>Bugulidae</taxon>
        <taxon>Bugula</taxon>
    </lineage>
</organism>
<keyword evidence="2" id="KW-0472">Membrane</keyword>